<dbReference type="Pfam" id="PF06458">
    <property type="entry name" value="MucBP"/>
    <property type="match status" value="1"/>
</dbReference>
<comment type="caution">
    <text evidence="6">The sequence shown here is derived from an EMBL/GenBank/DDBJ whole genome shotgun (WGS) entry which is preliminary data.</text>
</comment>
<organism evidence="6 7">
    <name type="scientific">Agathobacter rectalis</name>
    <dbReference type="NCBI Taxonomy" id="39491"/>
    <lineage>
        <taxon>Bacteria</taxon>
        <taxon>Bacillati</taxon>
        <taxon>Bacillota</taxon>
        <taxon>Clostridia</taxon>
        <taxon>Lachnospirales</taxon>
        <taxon>Lachnospiraceae</taxon>
        <taxon>Agathobacter</taxon>
    </lineage>
</organism>
<keyword evidence="1" id="KW-0677">Repeat</keyword>
<keyword evidence="3" id="KW-0812">Transmembrane</keyword>
<accession>A0A3E5AS59</accession>
<name>A0A3E5AS59_9FIRM</name>
<evidence type="ECO:0000259" key="5">
    <source>
        <dbReference type="Pfam" id="PF06458"/>
    </source>
</evidence>
<dbReference type="Proteomes" id="UP000260970">
    <property type="component" value="Unassembled WGS sequence"/>
</dbReference>
<keyword evidence="3" id="KW-1133">Transmembrane helix</keyword>
<proteinExistence type="predicted"/>
<sequence>MKRLLKYFLAALVVITGVFSQTADAKAFSYTYTVSFSAGGQGSINGGVQVRKASGNEASVSVSAKGDKIIVTGLEYGDVISCDAQGSVALNENSKYYVKGIRLSGRDNNTVAQSAFLVSGDQDYVVAYGIPGELAEYTVNYVDTDGNKLAESRTYYGNVGDEPVIAYLYIDGYIPDSYNQTGKLSSNASENVFNFVYSRAASSMAAAGNGANDNTAAGGNQAAAGAANTAGAANAAGNAAGAANNGAADGANAANTIVPDGQNDPQDGIQAPQAQPNTDIADEQVPQAANDNKHDIADEQVPLATMISESGMAVPLAIGALGIVAILAIMIFVIVKNVKSVRVQKNSMKHKGKDNKN</sequence>
<protein>
    <recommendedName>
        <fullName evidence="5">MucBP domain-containing protein</fullName>
    </recommendedName>
</protein>
<feature type="domain" description="MucBP" evidence="5">
    <location>
        <begin position="138"/>
        <end position="197"/>
    </location>
</feature>
<dbReference type="Gene3D" id="3.10.20.320">
    <property type="entry name" value="Putative peptidoglycan bound protein (lpxtg motif)"/>
    <property type="match status" value="1"/>
</dbReference>
<feature type="chain" id="PRO_5038905981" description="MucBP domain-containing protein" evidence="4">
    <location>
        <begin position="26"/>
        <end position="357"/>
    </location>
</feature>
<reference evidence="6 7" key="1">
    <citation type="submission" date="2018-08" db="EMBL/GenBank/DDBJ databases">
        <title>A genome reference for cultivated species of the human gut microbiota.</title>
        <authorList>
            <person name="Zou Y."/>
            <person name="Xue W."/>
            <person name="Luo G."/>
        </authorList>
    </citation>
    <scope>NUCLEOTIDE SEQUENCE [LARGE SCALE GENOMIC DNA]</scope>
    <source>
        <strain evidence="6 7">OM05-6AA</strain>
    </source>
</reference>
<feature type="region of interest" description="Disordered" evidence="2">
    <location>
        <begin position="253"/>
        <end position="274"/>
    </location>
</feature>
<evidence type="ECO:0000313" key="7">
    <source>
        <dbReference type="Proteomes" id="UP000260970"/>
    </source>
</evidence>
<evidence type="ECO:0000256" key="4">
    <source>
        <dbReference type="SAM" id="SignalP"/>
    </source>
</evidence>
<evidence type="ECO:0000256" key="1">
    <source>
        <dbReference type="ARBA" id="ARBA00022737"/>
    </source>
</evidence>
<dbReference type="InterPro" id="IPR009459">
    <property type="entry name" value="MucBP_dom"/>
</dbReference>
<keyword evidence="3" id="KW-0472">Membrane</keyword>
<evidence type="ECO:0000313" key="6">
    <source>
        <dbReference type="EMBL" id="RGN26639.1"/>
    </source>
</evidence>
<evidence type="ECO:0000256" key="2">
    <source>
        <dbReference type="SAM" id="MobiDB-lite"/>
    </source>
</evidence>
<feature type="signal peptide" evidence="4">
    <location>
        <begin position="1"/>
        <end position="25"/>
    </location>
</feature>
<dbReference type="AlphaFoldDB" id="A0A3E5AS59"/>
<dbReference type="EMBL" id="QSUG01000001">
    <property type="protein sequence ID" value="RGN26639.1"/>
    <property type="molecule type" value="Genomic_DNA"/>
</dbReference>
<keyword evidence="4" id="KW-0732">Signal</keyword>
<dbReference type="RefSeq" id="WP_117689630.1">
    <property type="nucleotide sequence ID" value="NZ_DAWDEU010000055.1"/>
</dbReference>
<evidence type="ECO:0000256" key="3">
    <source>
        <dbReference type="SAM" id="Phobius"/>
    </source>
</evidence>
<gene>
    <name evidence="6" type="ORF">DXB72_01555</name>
</gene>
<feature type="transmembrane region" description="Helical" evidence="3">
    <location>
        <begin position="312"/>
        <end position="335"/>
    </location>
</feature>